<dbReference type="EMBL" id="CP026105">
    <property type="protein sequence ID" value="AUT68563.1"/>
    <property type="molecule type" value="Genomic_DNA"/>
</dbReference>
<dbReference type="RefSeq" id="WP_090838902.1">
    <property type="nucleotide sequence ID" value="NZ_CADFGJ010000009.1"/>
</dbReference>
<gene>
    <name evidence="1" type="ORF">C2L64_09670</name>
</gene>
<evidence type="ECO:0000313" key="1">
    <source>
        <dbReference type="EMBL" id="AUT68563.1"/>
    </source>
</evidence>
<dbReference type="Proteomes" id="UP000236649">
    <property type="component" value="Chromosome 1"/>
</dbReference>
<sequence length="79" mass="8385">MIKVLAIIRGCKECPKRQYGSGGIYDCSVVQQELDAGEVMPGWCPLPDHPAAAMVAQAARIKELERRLAASDSAEGGVA</sequence>
<reference evidence="1 2" key="1">
    <citation type="submission" date="2018-01" db="EMBL/GenBank/DDBJ databases">
        <title>Species boundaries and ecological features among Paraburkholderia terrae DSMZ17804T, P. hospita DSMZ17164T and P. caribensis DSMZ13236T.</title>
        <authorList>
            <person name="Pratama A.A."/>
        </authorList>
    </citation>
    <scope>NUCLEOTIDE SEQUENCE [LARGE SCALE GENOMIC DNA]</scope>
    <source>
        <strain evidence="1 2">DSM 17164</strain>
    </source>
</reference>
<protein>
    <submittedName>
        <fullName evidence="1">Uncharacterized protein</fullName>
    </submittedName>
</protein>
<dbReference type="GeneID" id="55528607"/>
<dbReference type="AlphaFoldDB" id="A0AAN1J756"/>
<name>A0AAN1J756_9BURK</name>
<organism evidence="1 2">
    <name type="scientific">Paraburkholderia hospita</name>
    <dbReference type="NCBI Taxonomy" id="169430"/>
    <lineage>
        <taxon>Bacteria</taxon>
        <taxon>Pseudomonadati</taxon>
        <taxon>Pseudomonadota</taxon>
        <taxon>Betaproteobacteria</taxon>
        <taxon>Burkholderiales</taxon>
        <taxon>Burkholderiaceae</taxon>
        <taxon>Paraburkholderia</taxon>
    </lineage>
</organism>
<proteinExistence type="predicted"/>
<dbReference type="KEGG" id="phs:C2L64_09670"/>
<accession>A0AAN1J756</accession>
<evidence type="ECO:0000313" key="2">
    <source>
        <dbReference type="Proteomes" id="UP000236649"/>
    </source>
</evidence>